<reference evidence="1" key="1">
    <citation type="submission" date="2021-01" db="EMBL/GenBank/DDBJ databases">
        <title>Genomic Encyclopedia of Type Strains, Phase IV (KMG-IV): sequencing the most valuable type-strain genomes for metagenomic binning, comparative biology and taxonomic classification.</title>
        <authorList>
            <person name="Goeker M."/>
        </authorList>
    </citation>
    <scope>NUCLEOTIDE SEQUENCE</scope>
    <source>
        <strain evidence="1">DSM 25523</strain>
    </source>
</reference>
<gene>
    <name evidence="1" type="ORF">JOD01_000680</name>
</gene>
<name>A0A938XY75_9BACL</name>
<proteinExistence type="predicted"/>
<evidence type="ECO:0000313" key="1">
    <source>
        <dbReference type="EMBL" id="MBM7589094.1"/>
    </source>
</evidence>
<dbReference type="Proteomes" id="UP000717624">
    <property type="component" value="Unassembled WGS sequence"/>
</dbReference>
<dbReference type="EMBL" id="JAFBEB010000001">
    <property type="protein sequence ID" value="MBM7589094.1"/>
    <property type="molecule type" value="Genomic_DNA"/>
</dbReference>
<accession>A0A938XY75</accession>
<protein>
    <submittedName>
        <fullName evidence="1">Uncharacterized protein</fullName>
    </submittedName>
</protein>
<dbReference type="AlphaFoldDB" id="A0A938XY75"/>
<sequence length="145" mass="16674">MLNHEIAVQYGKLKGSTHHLVLCGVLKIHAILDRNKQPLINNESVALKSLPLKTTCGQAISLTVNHLHIEWTEAEEYSYCTLTLYVSRDYHSFLNEQEVFVKTQYDMNIQNLSIPRIEIPLRTGESTVPVKVDDFDFEWTIAYEP</sequence>
<keyword evidence="2" id="KW-1185">Reference proteome</keyword>
<evidence type="ECO:0000313" key="2">
    <source>
        <dbReference type="Proteomes" id="UP000717624"/>
    </source>
</evidence>
<dbReference type="RefSeq" id="WP_204516783.1">
    <property type="nucleotide sequence ID" value="NZ_BAABIN010000009.1"/>
</dbReference>
<organism evidence="1 2">
    <name type="scientific">Brevibacillus fulvus</name>
    <dbReference type="NCBI Taxonomy" id="1125967"/>
    <lineage>
        <taxon>Bacteria</taxon>
        <taxon>Bacillati</taxon>
        <taxon>Bacillota</taxon>
        <taxon>Bacilli</taxon>
        <taxon>Bacillales</taxon>
        <taxon>Paenibacillaceae</taxon>
        <taxon>Brevibacillus</taxon>
    </lineage>
</organism>
<comment type="caution">
    <text evidence="1">The sequence shown here is derived from an EMBL/GenBank/DDBJ whole genome shotgun (WGS) entry which is preliminary data.</text>
</comment>